<dbReference type="InterPro" id="IPR036514">
    <property type="entry name" value="SGNH_hydro_sf"/>
</dbReference>
<name>A0A1M6GL49_9FIRM</name>
<dbReference type="GO" id="GO:0052689">
    <property type="term" value="F:carboxylic ester hydrolase activity"/>
    <property type="evidence" value="ECO:0007669"/>
    <property type="project" value="InterPro"/>
</dbReference>
<gene>
    <name evidence="2" type="ORF">SAMN02745751_01752</name>
</gene>
<dbReference type="AlphaFoldDB" id="A0A1M6GL49"/>
<dbReference type="RefSeq" id="WP_073049206.1">
    <property type="nucleotide sequence ID" value="NZ_FQZL01000011.1"/>
</dbReference>
<feature type="domain" description="Carbohydrate esterase 2 N-terminal" evidence="1">
    <location>
        <begin position="21"/>
        <end position="131"/>
    </location>
</feature>
<protein>
    <submittedName>
        <fullName evidence="2">GDSL-like Lipase/Acylhydrolase family protein</fullName>
    </submittedName>
</protein>
<keyword evidence="3" id="KW-1185">Reference proteome</keyword>
<dbReference type="PANTHER" id="PTHR37834:SF2">
    <property type="entry name" value="ESTERASE, SGNH HYDROLASE-TYPE"/>
    <property type="match status" value="1"/>
</dbReference>
<evidence type="ECO:0000259" key="1">
    <source>
        <dbReference type="Pfam" id="PF17996"/>
    </source>
</evidence>
<keyword evidence="2" id="KW-0378">Hydrolase</keyword>
<dbReference type="STRING" id="1121476.SAMN02745751_01752"/>
<dbReference type="EMBL" id="FQZL01000011">
    <property type="protein sequence ID" value="SHJ10633.1"/>
    <property type="molecule type" value="Genomic_DNA"/>
</dbReference>
<dbReference type="InterPro" id="IPR040794">
    <property type="entry name" value="CE2_N"/>
</dbReference>
<dbReference type="InterPro" id="IPR001087">
    <property type="entry name" value="GDSL"/>
</dbReference>
<dbReference type="Pfam" id="PF00657">
    <property type="entry name" value="Lipase_GDSL"/>
    <property type="match status" value="1"/>
</dbReference>
<dbReference type="Proteomes" id="UP000184052">
    <property type="component" value="Unassembled WGS sequence"/>
</dbReference>
<evidence type="ECO:0000313" key="3">
    <source>
        <dbReference type="Proteomes" id="UP000184052"/>
    </source>
</evidence>
<dbReference type="InterPro" id="IPR037461">
    <property type="entry name" value="CtCE2-like_dom"/>
</dbReference>
<dbReference type="Gene3D" id="3.40.50.1110">
    <property type="entry name" value="SGNH hydrolase"/>
    <property type="match status" value="1"/>
</dbReference>
<evidence type="ECO:0000313" key="2">
    <source>
        <dbReference type="EMBL" id="SHJ10633.1"/>
    </source>
</evidence>
<dbReference type="OrthoDB" id="9801375at2"/>
<organism evidence="2 3">
    <name type="scientific">Dethiosulfatibacter aminovorans DSM 17477</name>
    <dbReference type="NCBI Taxonomy" id="1121476"/>
    <lineage>
        <taxon>Bacteria</taxon>
        <taxon>Bacillati</taxon>
        <taxon>Bacillota</taxon>
        <taxon>Tissierellia</taxon>
        <taxon>Dethiosulfatibacter</taxon>
    </lineage>
</organism>
<dbReference type="PANTHER" id="PTHR37834">
    <property type="entry name" value="GDSL-LIKE LIPASE/ACYLHYDROLASE DOMAIN PROTEIN (AFU_ORTHOLOGUE AFUA_2G00620)"/>
    <property type="match status" value="1"/>
</dbReference>
<dbReference type="Gene3D" id="2.60.120.260">
    <property type="entry name" value="Galactose-binding domain-like"/>
    <property type="match status" value="1"/>
</dbReference>
<dbReference type="CDD" id="cd01831">
    <property type="entry name" value="Endoglucanase_E_like"/>
    <property type="match status" value="1"/>
</dbReference>
<dbReference type="SUPFAM" id="SSF52266">
    <property type="entry name" value="SGNH hydrolase"/>
    <property type="match status" value="1"/>
</dbReference>
<reference evidence="2 3" key="1">
    <citation type="submission" date="2016-11" db="EMBL/GenBank/DDBJ databases">
        <authorList>
            <person name="Jaros S."/>
            <person name="Januszkiewicz K."/>
            <person name="Wedrychowicz H."/>
        </authorList>
    </citation>
    <scope>NUCLEOTIDE SEQUENCE [LARGE SCALE GENOMIC DNA]</scope>
    <source>
        <strain evidence="2 3">DSM 17477</strain>
    </source>
</reference>
<sequence>MKRLNDYGETRPTESRVKKCGRTFYHNDILWLSLSGTGMEFEADGSFCDMTFVGDASSARVWVDDLQSRIGIHVDGQLVEDFLMDEEVKTVRLFHGEDKKRRVRVVKLSESAYSTIGVRGIKTDGNVSPAPEKGLKIEFIGDSITCGYGVEGANNDLAKTSNENFAKSYAYLAAEKLDADYSAVAYSGYGVISGHTTYGHRQPLRSVPRYYSKFGNSGGTFSDGMSPSDVAWDHREFVPDIVVINLGTNDYFYTGDDTVKTREFMEGYIDFLKMVRNKNQNAYMLCTLGMVGDELFGRIEEAVAFFSREFEDDRISCMKFDDRLPEDGYGVMMHPSAITHEKAAEKLVSHVLALNIL</sequence>
<proteinExistence type="predicted"/>
<accession>A0A1M6GL49</accession>
<dbReference type="Pfam" id="PF17996">
    <property type="entry name" value="CE2_N"/>
    <property type="match status" value="1"/>
</dbReference>
<dbReference type="InterPro" id="IPR052762">
    <property type="entry name" value="PCW_deacetylase/CE"/>
</dbReference>